<dbReference type="HOGENOM" id="CLU_257047_0_0_1"/>
<dbReference type="PROSITE" id="PS50013">
    <property type="entry name" value="CHROMO_2"/>
    <property type="match status" value="1"/>
</dbReference>
<dbReference type="SUPFAM" id="SSF54160">
    <property type="entry name" value="Chromo domain-like"/>
    <property type="match status" value="1"/>
</dbReference>
<dbReference type="OrthoDB" id="1918685at2759"/>
<dbReference type="GO" id="GO:0006338">
    <property type="term" value="P:chromatin remodeling"/>
    <property type="evidence" value="ECO:0007669"/>
    <property type="project" value="UniProtKB-ARBA"/>
</dbReference>
<dbReference type="Proteomes" id="UP000009886">
    <property type="component" value="Unassembled WGS sequence"/>
</dbReference>
<sequence>MASDSEMENTSDRSGIGDADSLASTAESEAEAEYLVNDIHAERRLYVDPDSEDDEGIYVTQYLVEWTGYSMDRCSWEPREMFSSEETLNGWEEKKRQILEGRIPSFNLKAWEKHMALLEKKTKKRKEDRRRKRKQRARQRSLCQAESNQLAHPDIADIHGPEAGTASRRASSRLSQDSTALALFVSAETPPLSKNATTRQSLQPRAPPRLVTSSAQTNWIEPPGSATLIAQTESTTPNKLSTSRLSQLAKKLGAKQKYPARQITPPQAAKPTLSSFGTGPGAKRAYRDHKWGERAPDLSQMELRRPSEFAPRMNIGFTTTAAGSSVTSPKSPRAQNQSASEITVSLAGPPTPQTGEIKGKAAKQLEKAVPLAPSSVLAPPVHRSSNLGSTALVSSSPVFSDPSALSNPERLVGPVGSTTSMSPPATQSKPLLQANLIKPADSVDTVVSTFSPPGEAALTNPAERSTSTLTAPSPSPYPRPPSCANIDRPTIPSASTSSVFPSFVLPGARAEATSIKPAAFNGSSPKTQSPAIPTMPPLSSVTTISSITALPKITFPTPSMVIALSSATVTVFSKVIALSTVIAPGSTVEVFFACHLLPPNLELEHLLNPAFPSRPKLQECRALGEILVHVFIGPSKRPLGAFRLCGTSSKAQSSLILAKNSRTNQVEIWFKHLCTVRDYERLCESSPTNSVLSTGWVEGFSDTNENLFHLAEDLRKDDLIAIHYPNGLSKLAWVAWSRGSKEFEFPRPKDEVPPGIPLLVAARTMLAPIEVLGSSRPGQSSGQSLGFLPDTSLSLRNEPATADGSLESGSSLERSKFHRDMRMSGSLQPREMPALARVQTFPLASELKDISISAHTQQQNNIAVQGVQLGQAAEGIMRARKINVEELAAIQEGGKLSKAGIFYLHFPQDSQEARQELQFLQLLLRYHEKIVFTSESPRDWAKFVQNSRQGVAIFHESFAGYDTLDPPLSSVLPFSSFNFWIVRIQRPLELLDPRFCSPTDYHLRIFPHGGVILLTEDMLTDLKGVAVTLQWIRGANKHKRKSWTLMFPPGILEWIETRLGDENFSQDHGLLLLIYTLIIKNNVTDPRVDLFDKASLHPNSKSNIIALSLDEYGTRTEHHTLKIKNKAERDADHLIELFAGWSLINIPRFRNFVAVTSFGPLTGPRWGKWGHMTVMRAGFGHFFKRFKIDSAALMAYLSGISKQRPSTSQVATPMTVTTPQTPNWTSHKSNAAIQSTFTCNPNGNGNGANKYAAPYK</sequence>
<comment type="subunit">
    <text evidence="1">Component of the NuA4 histone acetyltransferase complex.</text>
</comment>
<feature type="region of interest" description="Disordered" evidence="2">
    <location>
        <begin position="119"/>
        <end position="174"/>
    </location>
</feature>
<feature type="region of interest" description="Disordered" evidence="2">
    <location>
        <begin position="1"/>
        <end position="30"/>
    </location>
</feature>
<name>K9G9A2_PEND1</name>
<dbReference type="KEGG" id="pdp:PDIP_63150"/>
<reference evidence="5" key="1">
    <citation type="journal article" date="2012" name="BMC Genomics">
        <title>Genome sequence of the necrotrophic fungus Penicillium digitatum, the main postharvest pathogen of citrus.</title>
        <authorList>
            <person name="Marcet-Houben M."/>
            <person name="Ballester A.-R."/>
            <person name="de la Fuente B."/>
            <person name="Harries E."/>
            <person name="Marcos J.F."/>
            <person name="Gonzalez-Candelas L."/>
            <person name="Gabaldon T."/>
        </authorList>
    </citation>
    <scope>NUCLEOTIDE SEQUENCE [LARGE SCALE GENOMIC DNA]</scope>
    <source>
        <strain evidence="5">Pd1 / CECT 20795</strain>
    </source>
</reference>
<dbReference type="InterPro" id="IPR023780">
    <property type="entry name" value="Chromo_domain"/>
</dbReference>
<organism evidence="4 5">
    <name type="scientific">Penicillium digitatum (strain Pd1 / CECT 20795)</name>
    <name type="common">Green mold</name>
    <dbReference type="NCBI Taxonomy" id="1170230"/>
    <lineage>
        <taxon>Eukaryota</taxon>
        <taxon>Fungi</taxon>
        <taxon>Dikarya</taxon>
        <taxon>Ascomycota</taxon>
        <taxon>Pezizomycotina</taxon>
        <taxon>Eurotiomycetes</taxon>
        <taxon>Eurotiomycetidae</taxon>
        <taxon>Eurotiales</taxon>
        <taxon>Aspergillaceae</taxon>
        <taxon>Penicillium</taxon>
    </lineage>
</organism>
<dbReference type="InterPro" id="IPR016197">
    <property type="entry name" value="Chromo-like_dom_sf"/>
</dbReference>
<evidence type="ECO:0000256" key="2">
    <source>
        <dbReference type="SAM" id="MobiDB-lite"/>
    </source>
</evidence>
<comment type="caution">
    <text evidence="4">The sequence shown here is derived from an EMBL/GenBank/DDBJ whole genome shotgun (WGS) entry which is preliminary data.</text>
</comment>
<gene>
    <name evidence="4" type="ORF">PDIP_63150</name>
</gene>
<dbReference type="VEuPathDB" id="FungiDB:PDIP_63150"/>
<dbReference type="EMBL" id="AKCU01000421">
    <property type="protein sequence ID" value="EKV09821.1"/>
    <property type="molecule type" value="Genomic_DNA"/>
</dbReference>
<evidence type="ECO:0000256" key="1">
    <source>
        <dbReference type="ARBA" id="ARBA00011353"/>
    </source>
</evidence>
<feature type="region of interest" description="Disordered" evidence="2">
    <location>
        <begin position="266"/>
        <end position="289"/>
    </location>
</feature>
<feature type="compositionally biased region" description="Basic residues" evidence="2">
    <location>
        <begin position="121"/>
        <end position="139"/>
    </location>
</feature>
<feature type="compositionally biased region" description="Polar residues" evidence="2">
    <location>
        <begin position="521"/>
        <end position="535"/>
    </location>
</feature>
<feature type="domain" description="Chromo" evidence="3">
    <location>
        <begin position="39"/>
        <end position="95"/>
    </location>
</feature>
<dbReference type="CDD" id="cd18966">
    <property type="entry name" value="chromodomain"/>
    <property type="match status" value="1"/>
</dbReference>
<feature type="region of interest" description="Disordered" evidence="2">
    <location>
        <begin position="191"/>
        <end position="210"/>
    </location>
</feature>
<evidence type="ECO:0000313" key="5">
    <source>
        <dbReference type="Proteomes" id="UP000009886"/>
    </source>
</evidence>
<feature type="compositionally biased region" description="Basic and acidic residues" evidence="2">
    <location>
        <begin position="813"/>
        <end position="822"/>
    </location>
</feature>
<feature type="compositionally biased region" description="Low complexity" evidence="2">
    <location>
        <begin position="773"/>
        <end position="786"/>
    </location>
</feature>
<dbReference type="Pfam" id="PF00385">
    <property type="entry name" value="Chromo"/>
    <property type="match status" value="1"/>
</dbReference>
<feature type="region of interest" description="Disordered" evidence="2">
    <location>
        <begin position="773"/>
        <end position="824"/>
    </location>
</feature>
<feature type="compositionally biased region" description="Polar residues" evidence="2">
    <location>
        <begin position="141"/>
        <end position="150"/>
    </location>
</feature>
<feature type="region of interest" description="Disordered" evidence="2">
    <location>
        <begin position="516"/>
        <end position="535"/>
    </location>
</feature>
<dbReference type="AlphaFoldDB" id="K9G9A2"/>
<proteinExistence type="predicted"/>
<dbReference type="InterPro" id="IPR000953">
    <property type="entry name" value="Chromo/chromo_shadow_dom"/>
</dbReference>
<feature type="region of interest" description="Disordered" evidence="2">
    <location>
        <begin position="320"/>
        <end position="352"/>
    </location>
</feature>
<feature type="compositionally biased region" description="Polar residues" evidence="2">
    <location>
        <begin position="320"/>
        <end position="343"/>
    </location>
</feature>
<feature type="compositionally biased region" description="Polar residues" evidence="2">
    <location>
        <begin position="192"/>
        <end position="203"/>
    </location>
</feature>
<dbReference type="Gene3D" id="2.40.50.40">
    <property type="match status" value="1"/>
</dbReference>
<feature type="region of interest" description="Disordered" evidence="2">
    <location>
        <begin position="451"/>
        <end position="490"/>
    </location>
</feature>
<evidence type="ECO:0000313" key="4">
    <source>
        <dbReference type="EMBL" id="EKV09821.1"/>
    </source>
</evidence>
<accession>K9G9A2</accession>
<evidence type="ECO:0000259" key="3">
    <source>
        <dbReference type="PROSITE" id="PS50013"/>
    </source>
</evidence>
<protein>
    <recommendedName>
        <fullName evidence="3">Chromo domain-containing protein</fullName>
    </recommendedName>
</protein>